<dbReference type="Proteomes" id="UP001160148">
    <property type="component" value="Unassembled WGS sequence"/>
</dbReference>
<evidence type="ECO:0000313" key="1">
    <source>
        <dbReference type="EMBL" id="CAI6366738.1"/>
    </source>
</evidence>
<dbReference type="EMBL" id="CARXXK010000004">
    <property type="protein sequence ID" value="CAI6366738.1"/>
    <property type="molecule type" value="Genomic_DNA"/>
</dbReference>
<evidence type="ECO:0000313" key="2">
    <source>
        <dbReference type="Proteomes" id="UP001160148"/>
    </source>
</evidence>
<dbReference type="AlphaFoldDB" id="A0AAV0XFY9"/>
<comment type="caution">
    <text evidence="1">The sequence shown here is derived from an EMBL/GenBank/DDBJ whole genome shotgun (WGS) entry which is preliminary data.</text>
</comment>
<name>A0AAV0XFY9_9HEMI</name>
<keyword evidence="2" id="KW-1185">Reference proteome</keyword>
<sequence length="105" mass="11851">MKSTIGTNNNVPSYSIELSGRLILTWVSINHLSTLRPSICQSRRMPIETVTYELQQRQNATDGVQQSLMQFNTLSDGGQYAVNSTCKLCHSVEYTFQQLKPVQII</sequence>
<organism evidence="1 2">
    <name type="scientific">Macrosiphum euphorbiae</name>
    <name type="common">potato aphid</name>
    <dbReference type="NCBI Taxonomy" id="13131"/>
    <lineage>
        <taxon>Eukaryota</taxon>
        <taxon>Metazoa</taxon>
        <taxon>Ecdysozoa</taxon>
        <taxon>Arthropoda</taxon>
        <taxon>Hexapoda</taxon>
        <taxon>Insecta</taxon>
        <taxon>Pterygota</taxon>
        <taxon>Neoptera</taxon>
        <taxon>Paraneoptera</taxon>
        <taxon>Hemiptera</taxon>
        <taxon>Sternorrhyncha</taxon>
        <taxon>Aphidomorpha</taxon>
        <taxon>Aphidoidea</taxon>
        <taxon>Aphididae</taxon>
        <taxon>Macrosiphini</taxon>
        <taxon>Macrosiphum</taxon>
    </lineage>
</organism>
<protein>
    <submittedName>
        <fullName evidence="1">Uncharacterized protein</fullName>
    </submittedName>
</protein>
<accession>A0AAV0XFY9</accession>
<reference evidence="1 2" key="1">
    <citation type="submission" date="2023-01" db="EMBL/GenBank/DDBJ databases">
        <authorList>
            <person name="Whitehead M."/>
        </authorList>
    </citation>
    <scope>NUCLEOTIDE SEQUENCE [LARGE SCALE GENOMIC DNA]</scope>
</reference>
<gene>
    <name evidence="1" type="ORF">MEUPH1_LOCUS21285</name>
</gene>
<proteinExistence type="predicted"/>